<dbReference type="InterPro" id="IPR036113">
    <property type="entry name" value="Asp/Glu-ADT_sf_sub_c"/>
</dbReference>
<evidence type="ECO:0000256" key="1">
    <source>
        <dbReference type="SAM" id="Phobius"/>
    </source>
</evidence>
<feature type="transmembrane region" description="Helical" evidence="1">
    <location>
        <begin position="163"/>
        <end position="187"/>
    </location>
</feature>
<dbReference type="SUPFAM" id="SSF141000">
    <property type="entry name" value="Glu-tRNAGln amidotransferase C subunit"/>
    <property type="match status" value="1"/>
</dbReference>
<dbReference type="RefSeq" id="WP_011883361.1">
    <property type="nucleotide sequence ID" value="NC_023030.2"/>
</dbReference>
<feature type="transmembrane region" description="Helical" evidence="1">
    <location>
        <begin position="57"/>
        <end position="83"/>
    </location>
</feature>
<keyword evidence="2" id="KW-0808">Transferase</keyword>
<dbReference type="Gene3D" id="1.10.1760.20">
    <property type="match status" value="1"/>
</dbReference>
<protein>
    <submittedName>
        <fullName evidence="2">Aspartyl/glutamyl-tRNA amidotransferase subunitC</fullName>
    </submittedName>
</protein>
<dbReference type="EMBL" id="CP006916">
    <property type="protein sequence ID" value="AHB99864.1"/>
    <property type="molecule type" value="Genomic_DNA"/>
</dbReference>
<keyword evidence="1" id="KW-0472">Membrane</keyword>
<feature type="transmembrane region" description="Helical" evidence="1">
    <location>
        <begin position="131"/>
        <end position="151"/>
    </location>
</feature>
<reference evidence="2 3" key="1">
    <citation type="journal article" date="2011" name="PLoS ONE">
        <title>Core proteome of the minimal cell: comparative proteomics of three mollicute species.</title>
        <authorList>
            <person name="Fisunov G.Y."/>
            <person name="Alexeev D.G."/>
            <person name="Bazaleev N.A."/>
            <person name="Ladygina V.G."/>
            <person name="Galyamina M.A."/>
            <person name="Kondratov I.G."/>
            <person name="Zhukova N.A."/>
            <person name="Serebryakova M.V."/>
            <person name="Demina I.A."/>
            <person name="Govorun V.M."/>
        </authorList>
    </citation>
    <scope>NUCLEOTIDE SEQUENCE [LARGE SCALE GENOMIC DNA]</scope>
    <source>
        <strain evidence="2 3">S6</strain>
    </source>
</reference>
<dbReference type="GO" id="GO:0016740">
    <property type="term" value="F:transferase activity"/>
    <property type="evidence" value="ECO:0007669"/>
    <property type="project" value="UniProtKB-KW"/>
</dbReference>
<dbReference type="Gene3D" id="1.10.20.60">
    <property type="entry name" value="Glu-tRNAGln amidotransferase C subunit, N-terminal domain"/>
    <property type="match status" value="1"/>
</dbReference>
<feature type="transmembrane region" description="Helical" evidence="1">
    <location>
        <begin position="103"/>
        <end position="125"/>
    </location>
</feature>
<feature type="transmembrane region" description="Helical" evidence="1">
    <location>
        <begin position="12"/>
        <end position="37"/>
    </location>
</feature>
<evidence type="ECO:0000313" key="2">
    <source>
        <dbReference type="EMBL" id="AHB99864.1"/>
    </source>
</evidence>
<dbReference type="NCBIfam" id="TIGR00135">
    <property type="entry name" value="gatC"/>
    <property type="match status" value="1"/>
</dbReference>
<evidence type="ECO:0000313" key="3">
    <source>
        <dbReference type="Proteomes" id="UP000018735"/>
    </source>
</evidence>
<keyword evidence="1" id="KW-1133">Transmembrane helix</keyword>
<name>A0A0F6CL92_MYCGL</name>
<organism evidence="2 3">
    <name type="scientific">Mycoplasmoides gallisepticum S6</name>
    <dbReference type="NCBI Taxonomy" id="1006581"/>
    <lineage>
        <taxon>Bacteria</taxon>
        <taxon>Bacillati</taxon>
        <taxon>Mycoplasmatota</taxon>
        <taxon>Mycoplasmoidales</taxon>
        <taxon>Mycoplasmoidaceae</taxon>
        <taxon>Mycoplasmoides</taxon>
    </lineage>
</organism>
<keyword evidence="1" id="KW-0812">Transmembrane</keyword>
<dbReference type="GO" id="GO:0006450">
    <property type="term" value="P:regulation of translational fidelity"/>
    <property type="evidence" value="ECO:0007669"/>
    <property type="project" value="InterPro"/>
</dbReference>
<dbReference type="eggNOG" id="COG0721">
    <property type="taxonomic scope" value="Bacteria"/>
</dbReference>
<dbReference type="InterPro" id="IPR003837">
    <property type="entry name" value="GatC"/>
</dbReference>
<feature type="transmembrane region" description="Helical" evidence="1">
    <location>
        <begin position="207"/>
        <end position="234"/>
    </location>
</feature>
<feature type="transmembrane region" description="Helical" evidence="1">
    <location>
        <begin position="277"/>
        <end position="296"/>
    </location>
</feature>
<dbReference type="AlphaFoldDB" id="A0A0F6CL92"/>
<dbReference type="Proteomes" id="UP000018735">
    <property type="component" value="Chromosome"/>
</dbReference>
<accession>A0A0F6CL92</accession>
<sequence length="458" mass="51538">MTESFIRPSSSFAMVIFAIIVGLVLVLSLTKKLYYYLFRKKRYYTIPRFSVIGMTNIAMVIAIAVAIILLISAITGGLASILFRVYPGTRVSIETILVKISGLLFGPIIGMISGIIIDLLAVTLSAGFFHYGYFVVAILTGMLAGMIRSLLTTSKYSKYRNFSLSVYLSLLVIASFLLTIFLITSMPEIRMNGGFDLSIPGVSQTKISSVVFTWIILGFGIGIIAFIWITFLIYKLTTPNNAYSLSGFVHKRQIHSNHKNIITIDAKQNWYSSLSSLVVLAGVNAVLVNLFFLPIFDKEITGQPYAFWISIRLIANPALFMIDIVVIFPVIMIIQPIMKYNYEDELTEDLNTPLFVKHWTSRKEGGNMKINKDDLKKLSRLVMFELDDAQLEKLQVEFEDILSNFKQIEKLDTSSVKAMNYPISNSSNKLRDDRDVYQADQKIAQKTAKETLGDFVKV</sequence>
<dbReference type="KEGG" id="mgz:GCW_03430"/>
<feature type="transmembrane region" description="Helical" evidence="1">
    <location>
        <begin position="308"/>
        <end position="334"/>
    </location>
</feature>
<dbReference type="HOGENOM" id="CLU_569629_0_0_14"/>
<dbReference type="Pfam" id="PF02686">
    <property type="entry name" value="GatC"/>
    <property type="match status" value="1"/>
</dbReference>
<dbReference type="NCBIfam" id="NF009461">
    <property type="entry name" value="PRK12821.1"/>
    <property type="match status" value="1"/>
</dbReference>
<gene>
    <name evidence="2" type="primary">gatC</name>
    <name evidence="2" type="ORF">GCW_03430</name>
</gene>
<proteinExistence type="predicted"/>